<dbReference type="PANTHER" id="PTHR48050">
    <property type="entry name" value="STEROL 3-BETA-GLUCOSYLTRANSFERASE"/>
    <property type="match status" value="1"/>
</dbReference>
<keyword evidence="3 7" id="KW-0808">Transferase</keyword>
<proteinExistence type="inferred from homology"/>
<sequence length="412" mass="42808">MVNMHSLFRTVPARLVVDRVRVSSPETHQLWSAPLSVRVLFSSGPGVGHVFPSLPLARAFRERGDTVALLTAGVMSPLVAQEDIDVLAAGPGPDVLIAEIARTTGADLLSGAPTLAVEAELFAGTRVDLGFEESLAAAGDWKPDVIVSEHYDFIGPLLGAALDVPVATLAYGPAMASELAEATSAVVESRYAARDLARRPSRWYLDTCPESLQRDGWQPPAGRLGLRPEAHRAPGTRAPLPAPPPRSRPRVLVTFGTVFAAPQVLNPLLLDLANAGLDLRVTTGLATSAADFDVPAERVSFVGFTPLDDLLRDVDLVLTHGGAGTTLGSLAAGIPLVVVPQGADQFVQADRVVAAGAGRVVEPGGSVARVALSVLEGRGFRAGAEDVAAQIAELPAPADVAACLATTLQLDG</sequence>
<feature type="domain" description="Erythromycin biosynthesis protein CIII-like C-terminal" evidence="5">
    <location>
        <begin position="297"/>
        <end position="404"/>
    </location>
</feature>
<dbReference type="SUPFAM" id="SSF53756">
    <property type="entry name" value="UDP-Glycosyltransferase/glycogen phosphorylase"/>
    <property type="match status" value="1"/>
</dbReference>
<name>A0A2T0T7N4_9PSEU</name>
<dbReference type="InterPro" id="IPR050426">
    <property type="entry name" value="Glycosyltransferase_28"/>
</dbReference>
<reference evidence="7 8" key="1">
    <citation type="submission" date="2018-03" db="EMBL/GenBank/DDBJ databases">
        <title>Genomic Encyclopedia of Archaeal and Bacterial Type Strains, Phase II (KMG-II): from individual species to whole genera.</title>
        <authorList>
            <person name="Goeker M."/>
        </authorList>
    </citation>
    <scope>NUCLEOTIDE SEQUENCE [LARGE SCALE GENOMIC DNA]</scope>
    <source>
        <strain evidence="7 8">DSM 44720</strain>
    </source>
</reference>
<protein>
    <submittedName>
        <fullName evidence="7">UDP:flavonoid glycosyltransferase YjiC (YdhE family)</fullName>
    </submittedName>
</protein>
<evidence type="ECO:0000256" key="1">
    <source>
        <dbReference type="ARBA" id="ARBA00006962"/>
    </source>
</evidence>
<keyword evidence="8" id="KW-1185">Reference proteome</keyword>
<dbReference type="InterPro" id="IPR048284">
    <property type="entry name" value="EryCIII-like_N"/>
</dbReference>
<organism evidence="7 8">
    <name type="scientific">Umezawaea tangerina</name>
    <dbReference type="NCBI Taxonomy" id="84725"/>
    <lineage>
        <taxon>Bacteria</taxon>
        <taxon>Bacillati</taxon>
        <taxon>Actinomycetota</taxon>
        <taxon>Actinomycetes</taxon>
        <taxon>Pseudonocardiales</taxon>
        <taxon>Pseudonocardiaceae</taxon>
        <taxon>Umezawaea</taxon>
    </lineage>
</organism>
<evidence type="ECO:0000256" key="3">
    <source>
        <dbReference type="ARBA" id="ARBA00022679"/>
    </source>
</evidence>
<feature type="region of interest" description="Disordered" evidence="4">
    <location>
        <begin position="214"/>
        <end position="245"/>
    </location>
</feature>
<dbReference type="Gene3D" id="3.40.50.2000">
    <property type="entry name" value="Glycogen Phosphorylase B"/>
    <property type="match status" value="2"/>
</dbReference>
<dbReference type="PROSITE" id="PS00375">
    <property type="entry name" value="UDPGT"/>
    <property type="match status" value="1"/>
</dbReference>
<dbReference type="GO" id="GO:0016758">
    <property type="term" value="F:hexosyltransferase activity"/>
    <property type="evidence" value="ECO:0007669"/>
    <property type="project" value="UniProtKB-ARBA"/>
</dbReference>
<evidence type="ECO:0000259" key="6">
    <source>
        <dbReference type="Pfam" id="PF21036"/>
    </source>
</evidence>
<dbReference type="InterPro" id="IPR010610">
    <property type="entry name" value="EryCIII-like_C"/>
</dbReference>
<gene>
    <name evidence="7" type="ORF">CLV43_105401</name>
</gene>
<dbReference type="Pfam" id="PF21036">
    <property type="entry name" value="EryCIII-like_N"/>
    <property type="match status" value="1"/>
</dbReference>
<comment type="similarity">
    <text evidence="1">Belongs to the glycosyltransferase 28 family.</text>
</comment>
<dbReference type="PANTHER" id="PTHR48050:SF13">
    <property type="entry name" value="STEROL 3-BETA-GLUCOSYLTRANSFERASE UGT80A2"/>
    <property type="match status" value="1"/>
</dbReference>
<dbReference type="EMBL" id="PVTF01000005">
    <property type="protein sequence ID" value="PRY41643.1"/>
    <property type="molecule type" value="Genomic_DNA"/>
</dbReference>
<dbReference type="GO" id="GO:0017000">
    <property type="term" value="P:antibiotic biosynthetic process"/>
    <property type="evidence" value="ECO:0007669"/>
    <property type="project" value="UniProtKB-ARBA"/>
</dbReference>
<evidence type="ECO:0000256" key="2">
    <source>
        <dbReference type="ARBA" id="ARBA00022676"/>
    </source>
</evidence>
<evidence type="ECO:0000313" key="8">
    <source>
        <dbReference type="Proteomes" id="UP000239494"/>
    </source>
</evidence>
<dbReference type="InterPro" id="IPR035595">
    <property type="entry name" value="UDP_glycos_trans_CS"/>
</dbReference>
<evidence type="ECO:0000259" key="5">
    <source>
        <dbReference type="Pfam" id="PF06722"/>
    </source>
</evidence>
<comment type="caution">
    <text evidence="7">The sequence shown here is derived from an EMBL/GenBank/DDBJ whole genome shotgun (WGS) entry which is preliminary data.</text>
</comment>
<evidence type="ECO:0000313" key="7">
    <source>
        <dbReference type="EMBL" id="PRY41643.1"/>
    </source>
</evidence>
<feature type="domain" description="Erythromycin biosynthesis protein CIII-like N-terminal" evidence="6">
    <location>
        <begin position="132"/>
        <end position="214"/>
    </location>
</feature>
<keyword evidence="2" id="KW-0328">Glycosyltransferase</keyword>
<dbReference type="GO" id="GO:0008194">
    <property type="term" value="F:UDP-glycosyltransferase activity"/>
    <property type="evidence" value="ECO:0007669"/>
    <property type="project" value="InterPro"/>
</dbReference>
<evidence type="ECO:0000256" key="4">
    <source>
        <dbReference type="SAM" id="MobiDB-lite"/>
    </source>
</evidence>
<dbReference type="InterPro" id="IPR002213">
    <property type="entry name" value="UDP_glucos_trans"/>
</dbReference>
<accession>A0A2T0T7N4</accession>
<dbReference type="Proteomes" id="UP000239494">
    <property type="component" value="Unassembled WGS sequence"/>
</dbReference>
<dbReference type="AlphaFoldDB" id="A0A2T0T7N4"/>
<dbReference type="CDD" id="cd03784">
    <property type="entry name" value="GT1_Gtf-like"/>
    <property type="match status" value="1"/>
</dbReference>
<dbReference type="Pfam" id="PF06722">
    <property type="entry name" value="EryCIII-like_C"/>
    <property type="match status" value="1"/>
</dbReference>